<feature type="domain" description="Enoyl reductase (ER)" evidence="6">
    <location>
        <begin position="9"/>
        <end position="326"/>
    </location>
</feature>
<dbReference type="Pfam" id="PF08240">
    <property type="entry name" value="ADH_N"/>
    <property type="match status" value="1"/>
</dbReference>
<accession>A0A5N6SXR7</accession>
<keyword evidence="3 5" id="KW-0862">Zinc</keyword>
<evidence type="ECO:0000259" key="6">
    <source>
        <dbReference type="SMART" id="SM00829"/>
    </source>
</evidence>
<sequence>MPEFTVFKGSPNGEIVECRTRRPDPRGDEVLVRVTHSGLCGTDEHYRHADIVLGHEGAGLVKSVGSNVISLKVRDRVGWGYEHGSCRQCKHCLRGEELYYAQRRIYGECTPDQGSFAHAGIWPEDFLYKIPDGISNAEAAPLMCAGSAVFSPLQKFKVAPTERVGILGVGGLGHLAIQFAAKMGCQVVVLSGTETKKGEAMALGASEFYVFKDYSPTMKPLDHLLVTSAQQPKWELICQIMAHGGTIYALTVDMEEMRFPYPQLVMKALRIQGSLPAARESQREMLEFTARHKIKPITMVFPLNREGIEEAMEVLRQGKMRYRGVLAHRM</sequence>
<dbReference type="RefSeq" id="XP_031915539.1">
    <property type="nucleotide sequence ID" value="XM_032061754.1"/>
</dbReference>
<dbReference type="SUPFAM" id="SSF50129">
    <property type="entry name" value="GroES-like"/>
    <property type="match status" value="1"/>
</dbReference>
<evidence type="ECO:0000256" key="1">
    <source>
        <dbReference type="ARBA" id="ARBA00001947"/>
    </source>
</evidence>
<dbReference type="InterPro" id="IPR047109">
    <property type="entry name" value="CAD-like"/>
</dbReference>
<dbReference type="Gene3D" id="3.90.180.10">
    <property type="entry name" value="Medium-chain alcohol dehydrogenases, catalytic domain"/>
    <property type="match status" value="1"/>
</dbReference>
<protein>
    <submittedName>
        <fullName evidence="7">Chaperonin 10-like protein</fullName>
    </submittedName>
</protein>
<evidence type="ECO:0000256" key="2">
    <source>
        <dbReference type="ARBA" id="ARBA00022723"/>
    </source>
</evidence>
<dbReference type="InterPro" id="IPR036291">
    <property type="entry name" value="NAD(P)-bd_dom_sf"/>
</dbReference>
<dbReference type="PANTHER" id="PTHR42683">
    <property type="entry name" value="ALDEHYDE REDUCTASE"/>
    <property type="match status" value="1"/>
</dbReference>
<dbReference type="GeneID" id="43645964"/>
<dbReference type="InterPro" id="IPR011032">
    <property type="entry name" value="GroES-like_sf"/>
</dbReference>
<dbReference type="GO" id="GO:0008270">
    <property type="term" value="F:zinc ion binding"/>
    <property type="evidence" value="ECO:0007669"/>
    <property type="project" value="InterPro"/>
</dbReference>
<dbReference type="GO" id="GO:0016616">
    <property type="term" value="F:oxidoreductase activity, acting on the CH-OH group of donors, NAD or NADP as acceptor"/>
    <property type="evidence" value="ECO:0007669"/>
    <property type="project" value="InterPro"/>
</dbReference>
<name>A0A5N6SXR7_ASPPS</name>
<proteinExistence type="inferred from homology"/>
<dbReference type="OrthoDB" id="1879366at2759"/>
<dbReference type="InterPro" id="IPR013149">
    <property type="entry name" value="ADH-like_C"/>
</dbReference>
<dbReference type="CDD" id="cd05283">
    <property type="entry name" value="CAD1"/>
    <property type="match status" value="1"/>
</dbReference>
<comment type="similarity">
    <text evidence="5">Belongs to the zinc-containing alcohol dehydrogenase family.</text>
</comment>
<keyword evidence="4" id="KW-0560">Oxidoreductase</keyword>
<comment type="cofactor">
    <cofactor evidence="1 5">
        <name>Zn(2+)</name>
        <dbReference type="ChEBI" id="CHEBI:29105"/>
    </cofactor>
</comment>
<dbReference type="FunFam" id="3.40.50.720:FF:000022">
    <property type="entry name" value="Cinnamyl alcohol dehydrogenase"/>
    <property type="match status" value="1"/>
</dbReference>
<dbReference type="InterPro" id="IPR002328">
    <property type="entry name" value="ADH_Zn_CS"/>
</dbReference>
<dbReference type="Proteomes" id="UP000325672">
    <property type="component" value="Unassembled WGS sequence"/>
</dbReference>
<evidence type="ECO:0000256" key="4">
    <source>
        <dbReference type="ARBA" id="ARBA00023002"/>
    </source>
</evidence>
<evidence type="ECO:0000256" key="3">
    <source>
        <dbReference type="ARBA" id="ARBA00022833"/>
    </source>
</evidence>
<dbReference type="AlphaFoldDB" id="A0A5N6SXR7"/>
<dbReference type="PROSITE" id="PS00059">
    <property type="entry name" value="ADH_ZINC"/>
    <property type="match status" value="1"/>
</dbReference>
<dbReference type="SUPFAM" id="SSF51735">
    <property type="entry name" value="NAD(P)-binding Rossmann-fold domains"/>
    <property type="match status" value="1"/>
</dbReference>
<dbReference type="SMART" id="SM00829">
    <property type="entry name" value="PKS_ER"/>
    <property type="match status" value="1"/>
</dbReference>
<dbReference type="Pfam" id="PF00107">
    <property type="entry name" value="ADH_zinc_N"/>
    <property type="match status" value="1"/>
</dbReference>
<dbReference type="Gene3D" id="3.40.50.720">
    <property type="entry name" value="NAD(P)-binding Rossmann-like Domain"/>
    <property type="match status" value="1"/>
</dbReference>
<gene>
    <name evidence="7" type="ORF">BDV38DRAFT_291482</name>
</gene>
<evidence type="ECO:0000313" key="7">
    <source>
        <dbReference type="EMBL" id="KAE8139476.1"/>
    </source>
</evidence>
<dbReference type="EMBL" id="ML743566">
    <property type="protein sequence ID" value="KAE8139476.1"/>
    <property type="molecule type" value="Genomic_DNA"/>
</dbReference>
<dbReference type="InterPro" id="IPR013154">
    <property type="entry name" value="ADH-like_N"/>
</dbReference>
<keyword evidence="2 5" id="KW-0479">Metal-binding</keyword>
<keyword evidence="8" id="KW-1185">Reference proteome</keyword>
<evidence type="ECO:0000256" key="5">
    <source>
        <dbReference type="RuleBase" id="RU361277"/>
    </source>
</evidence>
<reference evidence="7 8" key="1">
    <citation type="submission" date="2019-04" db="EMBL/GenBank/DDBJ databases">
        <title>Friends and foes A comparative genomics study of 23 Aspergillus species from section Flavi.</title>
        <authorList>
            <consortium name="DOE Joint Genome Institute"/>
            <person name="Kjaerbolling I."/>
            <person name="Vesth T."/>
            <person name="Frisvad J.C."/>
            <person name="Nybo J.L."/>
            <person name="Theobald S."/>
            <person name="Kildgaard S."/>
            <person name="Isbrandt T."/>
            <person name="Kuo A."/>
            <person name="Sato A."/>
            <person name="Lyhne E.K."/>
            <person name="Kogle M.E."/>
            <person name="Wiebenga A."/>
            <person name="Kun R.S."/>
            <person name="Lubbers R.J."/>
            <person name="Makela M.R."/>
            <person name="Barry K."/>
            <person name="Chovatia M."/>
            <person name="Clum A."/>
            <person name="Daum C."/>
            <person name="Haridas S."/>
            <person name="He G."/>
            <person name="LaButti K."/>
            <person name="Lipzen A."/>
            <person name="Mondo S."/>
            <person name="Riley R."/>
            <person name="Salamov A."/>
            <person name="Simmons B.A."/>
            <person name="Magnuson J.K."/>
            <person name="Henrissat B."/>
            <person name="Mortensen U.H."/>
            <person name="Larsen T.O."/>
            <person name="Devries R.P."/>
            <person name="Grigoriev I.V."/>
            <person name="Machida M."/>
            <person name="Baker S.E."/>
            <person name="Andersen M.R."/>
        </authorList>
    </citation>
    <scope>NUCLEOTIDE SEQUENCE [LARGE SCALE GENOMIC DNA]</scope>
    <source>
        <strain evidence="7 8">CBS 117625</strain>
    </source>
</reference>
<evidence type="ECO:0000313" key="8">
    <source>
        <dbReference type="Proteomes" id="UP000325672"/>
    </source>
</evidence>
<organism evidence="7 8">
    <name type="scientific">Aspergillus pseudotamarii</name>
    <dbReference type="NCBI Taxonomy" id="132259"/>
    <lineage>
        <taxon>Eukaryota</taxon>
        <taxon>Fungi</taxon>
        <taxon>Dikarya</taxon>
        <taxon>Ascomycota</taxon>
        <taxon>Pezizomycotina</taxon>
        <taxon>Eurotiomycetes</taxon>
        <taxon>Eurotiomycetidae</taxon>
        <taxon>Eurotiales</taxon>
        <taxon>Aspergillaceae</taxon>
        <taxon>Aspergillus</taxon>
        <taxon>Aspergillus subgen. Circumdati</taxon>
    </lineage>
</organism>
<dbReference type="InterPro" id="IPR020843">
    <property type="entry name" value="ER"/>
</dbReference>